<dbReference type="Gene3D" id="3.30.2230.10">
    <property type="entry name" value="DUSP-like"/>
    <property type="match status" value="1"/>
</dbReference>
<feature type="domain" description="DUSP" evidence="3">
    <location>
        <begin position="349"/>
        <end position="458"/>
    </location>
</feature>
<dbReference type="OrthoDB" id="73004at2759"/>
<evidence type="ECO:0000313" key="4">
    <source>
        <dbReference type="EMBL" id="CEL97738.1"/>
    </source>
</evidence>
<reference evidence="4 5" key="1">
    <citation type="submission" date="2014-11" db="EMBL/GenBank/DDBJ databases">
        <authorList>
            <person name="Zhu J."/>
            <person name="Qi W."/>
            <person name="Song R."/>
        </authorList>
    </citation>
    <scope>NUCLEOTIDE SEQUENCE [LARGE SCALE GENOMIC DNA]</scope>
</reference>
<organism evidence="4 5">
    <name type="scientific">Vitrella brassicaformis (strain CCMP3155)</name>
    <dbReference type="NCBI Taxonomy" id="1169540"/>
    <lineage>
        <taxon>Eukaryota</taxon>
        <taxon>Sar</taxon>
        <taxon>Alveolata</taxon>
        <taxon>Colpodellida</taxon>
        <taxon>Vitrellaceae</taxon>
        <taxon>Vitrella</taxon>
    </lineage>
</organism>
<dbReference type="Gene3D" id="2.20.110.10">
    <property type="entry name" value="Histone H3 K4-specific methyltransferase SET7/9 N-terminal domain"/>
    <property type="match status" value="1"/>
</dbReference>
<evidence type="ECO:0000313" key="5">
    <source>
        <dbReference type="Proteomes" id="UP000041254"/>
    </source>
</evidence>
<feature type="region of interest" description="Disordered" evidence="2">
    <location>
        <begin position="185"/>
        <end position="233"/>
    </location>
</feature>
<proteinExistence type="predicted"/>
<dbReference type="InterPro" id="IPR035927">
    <property type="entry name" value="DUSP-like_sf"/>
</dbReference>
<evidence type="ECO:0000256" key="2">
    <source>
        <dbReference type="SAM" id="MobiDB-lite"/>
    </source>
</evidence>
<dbReference type="InterPro" id="IPR006615">
    <property type="entry name" value="Pept_C19_DUSP"/>
</dbReference>
<dbReference type="VEuPathDB" id="CryptoDB:Vbra_12323"/>
<keyword evidence="1" id="KW-0677">Repeat</keyword>
<feature type="compositionally biased region" description="Low complexity" evidence="2">
    <location>
        <begin position="90"/>
        <end position="100"/>
    </location>
</feature>
<dbReference type="InParanoid" id="A0A0G4ELN1"/>
<dbReference type="STRING" id="1169540.A0A0G4ELN1"/>
<dbReference type="Pfam" id="PF02493">
    <property type="entry name" value="MORN"/>
    <property type="match status" value="2"/>
</dbReference>
<dbReference type="EMBL" id="CDMY01000255">
    <property type="protein sequence ID" value="CEL97738.1"/>
    <property type="molecule type" value="Genomic_DNA"/>
</dbReference>
<dbReference type="SUPFAM" id="SSF143791">
    <property type="entry name" value="DUSP-like"/>
    <property type="match status" value="1"/>
</dbReference>
<dbReference type="PANTHER" id="PTHR23084:SF263">
    <property type="entry name" value="MORN REPEAT-CONTAINING PROTEIN 1"/>
    <property type="match status" value="1"/>
</dbReference>
<dbReference type="SMART" id="SM00695">
    <property type="entry name" value="DUSP"/>
    <property type="match status" value="1"/>
</dbReference>
<dbReference type="PROSITE" id="PS51283">
    <property type="entry name" value="DUSP"/>
    <property type="match status" value="1"/>
</dbReference>
<accession>A0A0G4ELN1</accession>
<dbReference type="Pfam" id="PF06337">
    <property type="entry name" value="DUSP"/>
    <property type="match status" value="1"/>
</dbReference>
<keyword evidence="5" id="KW-1185">Reference proteome</keyword>
<evidence type="ECO:0000256" key="1">
    <source>
        <dbReference type="ARBA" id="ARBA00022737"/>
    </source>
</evidence>
<feature type="region of interest" description="Disordered" evidence="2">
    <location>
        <begin position="77"/>
        <end position="155"/>
    </location>
</feature>
<dbReference type="AlphaFoldDB" id="A0A0G4ELN1"/>
<evidence type="ECO:0000259" key="3">
    <source>
        <dbReference type="PROSITE" id="PS51283"/>
    </source>
</evidence>
<protein>
    <recommendedName>
        <fullName evidence="3">DUSP domain-containing protein</fullName>
    </recommendedName>
</protein>
<dbReference type="InterPro" id="IPR003409">
    <property type="entry name" value="MORN"/>
</dbReference>
<feature type="compositionally biased region" description="Low complexity" evidence="2">
    <location>
        <begin position="218"/>
        <end position="233"/>
    </location>
</feature>
<feature type="compositionally biased region" description="Basic and acidic residues" evidence="2">
    <location>
        <begin position="298"/>
        <end position="310"/>
    </location>
</feature>
<dbReference type="SUPFAM" id="SSF82185">
    <property type="entry name" value="Histone H3 K4-specific methyltransferase SET7/9 N-terminal domain"/>
    <property type="match status" value="1"/>
</dbReference>
<sequence length="579" mass="63997">MPLLRRCEGDTDSCTLIMEAEREHYGCLSPRALDRACEKWEGGHVDENDSCTIQWVSRLREDDDKPASDDLRRGYQAHHHNHASMSTEYSGSGSSSSSNGGSTGSLLECPIASPAHHDKDEDGQEIRHSGTSQHEQSDGSPCAASPDHSPAPAEIARDAMNGSSPVYRRSVSMWESLTTTSHSHDYVRGSVSDEEVSPSRRRRRAPPHKPLAPTGDCVSHVPSPSPISPANASKGLLLPCTTVLPPADPSPATDGYSEEELERYSRVKCSVCGQRVELSDIDKHSRVCVVEPIWPRDSKGRGEEGERGEGEGAGAPQRSKIDGQDKWSIAVAGMTSEERQIYLSMRRKEELKKAQDMERRCQELRPLWWIGGCFGFVISARWLRLWRSFVGVGKMIEDVRDRPPGPISNLDLFELDGQLRTNLKEGIKDGDFHVLPQPLWEFYLMQYGGGPAIIRYSPSGNLPGLYDHEVSFTGDWKDWRPNSGSGRVFDPVTGLGFDGSIRDGFMWTAGGRGMLPEGSFYEGTVRRGVPEGRGVLCKPDGTTMEGSFVKGRLHGQGRVRYPRGRVIEGEWEYGELCGI</sequence>
<dbReference type="GO" id="GO:0004843">
    <property type="term" value="F:cysteine-type deubiquitinase activity"/>
    <property type="evidence" value="ECO:0007669"/>
    <property type="project" value="InterPro"/>
</dbReference>
<feature type="compositionally biased region" description="Basic and acidic residues" evidence="2">
    <location>
        <begin position="115"/>
        <end position="128"/>
    </location>
</feature>
<dbReference type="Proteomes" id="UP000041254">
    <property type="component" value="Unassembled WGS sequence"/>
</dbReference>
<gene>
    <name evidence="4" type="ORF">Vbra_12323</name>
</gene>
<name>A0A0G4ELN1_VITBC</name>
<dbReference type="PANTHER" id="PTHR23084">
    <property type="entry name" value="PHOSPHATIDYLINOSITOL-4-PHOSPHATE 5-KINASE RELATED"/>
    <property type="match status" value="1"/>
</dbReference>
<feature type="region of interest" description="Disordered" evidence="2">
    <location>
        <begin position="298"/>
        <end position="321"/>
    </location>
</feature>